<keyword evidence="3 6" id="KW-0378">Hydrolase</keyword>
<dbReference type="PANTHER" id="PTHR24252:SF7">
    <property type="entry name" value="HYALIN"/>
    <property type="match status" value="1"/>
</dbReference>
<dbReference type="CDD" id="cd00190">
    <property type="entry name" value="Tryp_SPc"/>
    <property type="match status" value="1"/>
</dbReference>
<accession>A0AAD9KUH0</accession>
<reference evidence="8" key="1">
    <citation type="journal article" date="2023" name="Mol. Biol. Evol.">
        <title>Third-Generation Sequencing Reveals the Adaptive Role of the Epigenome in Three Deep-Sea Polychaetes.</title>
        <authorList>
            <person name="Perez M."/>
            <person name="Aroh O."/>
            <person name="Sun Y."/>
            <person name="Lan Y."/>
            <person name="Juniper S.K."/>
            <person name="Young C.R."/>
            <person name="Angers B."/>
            <person name="Qian P.Y."/>
        </authorList>
    </citation>
    <scope>NUCLEOTIDE SEQUENCE</scope>
    <source>
        <strain evidence="8">R07B-5</strain>
    </source>
</reference>
<evidence type="ECO:0000256" key="2">
    <source>
        <dbReference type="ARBA" id="ARBA00022729"/>
    </source>
</evidence>
<dbReference type="GO" id="GO:0004252">
    <property type="term" value="F:serine-type endopeptidase activity"/>
    <property type="evidence" value="ECO:0007669"/>
    <property type="project" value="InterPro"/>
</dbReference>
<dbReference type="Pfam" id="PF00089">
    <property type="entry name" value="Trypsin"/>
    <property type="match status" value="1"/>
</dbReference>
<dbReference type="InterPro" id="IPR043504">
    <property type="entry name" value="Peptidase_S1_PA_chymotrypsin"/>
</dbReference>
<dbReference type="InterPro" id="IPR033116">
    <property type="entry name" value="TRYPSIN_SER"/>
</dbReference>
<evidence type="ECO:0000313" key="9">
    <source>
        <dbReference type="Proteomes" id="UP001209878"/>
    </source>
</evidence>
<dbReference type="Proteomes" id="UP001209878">
    <property type="component" value="Unassembled WGS sequence"/>
</dbReference>
<evidence type="ECO:0000256" key="5">
    <source>
        <dbReference type="ARBA" id="ARBA00023157"/>
    </source>
</evidence>
<dbReference type="GO" id="GO:0006508">
    <property type="term" value="P:proteolysis"/>
    <property type="evidence" value="ECO:0007669"/>
    <property type="project" value="UniProtKB-KW"/>
</dbReference>
<dbReference type="InterPro" id="IPR001254">
    <property type="entry name" value="Trypsin_dom"/>
</dbReference>
<dbReference type="Gene3D" id="2.40.10.10">
    <property type="entry name" value="Trypsin-like serine proteases"/>
    <property type="match status" value="1"/>
</dbReference>
<dbReference type="AlphaFoldDB" id="A0AAD9KUH0"/>
<evidence type="ECO:0000256" key="4">
    <source>
        <dbReference type="ARBA" id="ARBA00022825"/>
    </source>
</evidence>
<proteinExistence type="predicted"/>
<keyword evidence="9" id="KW-1185">Reference proteome</keyword>
<dbReference type="PROSITE" id="PS00134">
    <property type="entry name" value="TRYPSIN_HIS"/>
    <property type="match status" value="1"/>
</dbReference>
<gene>
    <name evidence="8" type="ORF">NP493_573g01068</name>
</gene>
<dbReference type="SUPFAM" id="SSF50494">
    <property type="entry name" value="Trypsin-like serine proteases"/>
    <property type="match status" value="1"/>
</dbReference>
<dbReference type="PANTHER" id="PTHR24252">
    <property type="entry name" value="ACROSIN-RELATED"/>
    <property type="match status" value="1"/>
</dbReference>
<sequence length="262" mass="28367">MSRTITHGYVILTKHIYATVSDVCGRPQIRPDFPLIVGGSEAKQHSWPWQVSLVEPGTGHMCGGSVLNRRWVVTAAHCIKGRDTSQMHVIVGEHNRSRSEGTESTFAIDKTVMHPRYSKGKFRNNDIALLRLKGNIKYRREVAPVCLPVTGVSPGTVCVATGWGLTRGTGDNTVLRQVRAPIIDTKTCNGTGWWDGRVTNVMICAGYKDGTKNACVGDSGGPLVCKAKGVDGVWTLHGVTSIGSYDCTSKPGDAWRHLANIA</sequence>
<dbReference type="InterPro" id="IPR001314">
    <property type="entry name" value="Peptidase_S1A"/>
</dbReference>
<keyword evidence="2" id="KW-0732">Signal</keyword>
<organism evidence="8 9">
    <name type="scientific">Ridgeia piscesae</name>
    <name type="common">Tubeworm</name>
    <dbReference type="NCBI Taxonomy" id="27915"/>
    <lineage>
        <taxon>Eukaryota</taxon>
        <taxon>Metazoa</taxon>
        <taxon>Spiralia</taxon>
        <taxon>Lophotrochozoa</taxon>
        <taxon>Annelida</taxon>
        <taxon>Polychaeta</taxon>
        <taxon>Sedentaria</taxon>
        <taxon>Canalipalpata</taxon>
        <taxon>Sabellida</taxon>
        <taxon>Siboglinidae</taxon>
        <taxon>Ridgeia</taxon>
    </lineage>
</organism>
<keyword evidence="5" id="KW-1015">Disulfide bond</keyword>
<dbReference type="EMBL" id="JAODUO010000573">
    <property type="protein sequence ID" value="KAK2177903.1"/>
    <property type="molecule type" value="Genomic_DNA"/>
</dbReference>
<dbReference type="InterPro" id="IPR018114">
    <property type="entry name" value="TRYPSIN_HIS"/>
</dbReference>
<protein>
    <recommendedName>
        <fullName evidence="7">Peptidase S1 domain-containing protein</fullName>
    </recommendedName>
</protein>
<dbReference type="SMART" id="SM00020">
    <property type="entry name" value="Tryp_SPc"/>
    <property type="match status" value="1"/>
</dbReference>
<comment type="caution">
    <text evidence="8">The sequence shown here is derived from an EMBL/GenBank/DDBJ whole genome shotgun (WGS) entry which is preliminary data.</text>
</comment>
<evidence type="ECO:0000313" key="8">
    <source>
        <dbReference type="EMBL" id="KAK2177903.1"/>
    </source>
</evidence>
<dbReference type="PRINTS" id="PR00722">
    <property type="entry name" value="CHYMOTRYPSIN"/>
</dbReference>
<keyword evidence="1 6" id="KW-0645">Protease</keyword>
<evidence type="ECO:0000256" key="3">
    <source>
        <dbReference type="ARBA" id="ARBA00022801"/>
    </source>
</evidence>
<dbReference type="InterPro" id="IPR009003">
    <property type="entry name" value="Peptidase_S1_PA"/>
</dbReference>
<evidence type="ECO:0000256" key="6">
    <source>
        <dbReference type="RuleBase" id="RU363034"/>
    </source>
</evidence>
<feature type="domain" description="Peptidase S1" evidence="7">
    <location>
        <begin position="36"/>
        <end position="262"/>
    </location>
</feature>
<dbReference type="FunFam" id="2.40.10.10:FF:000120">
    <property type="entry name" value="Putative serine protease"/>
    <property type="match status" value="1"/>
</dbReference>
<name>A0AAD9KUH0_RIDPI</name>
<dbReference type="PROSITE" id="PS00135">
    <property type="entry name" value="TRYPSIN_SER"/>
    <property type="match status" value="1"/>
</dbReference>
<dbReference type="PROSITE" id="PS50240">
    <property type="entry name" value="TRYPSIN_DOM"/>
    <property type="match status" value="1"/>
</dbReference>
<evidence type="ECO:0000256" key="1">
    <source>
        <dbReference type="ARBA" id="ARBA00022670"/>
    </source>
</evidence>
<keyword evidence="4 6" id="KW-0720">Serine protease</keyword>
<evidence type="ECO:0000259" key="7">
    <source>
        <dbReference type="PROSITE" id="PS50240"/>
    </source>
</evidence>